<feature type="transmembrane region" description="Helical" evidence="7">
    <location>
        <begin position="370"/>
        <end position="390"/>
    </location>
</feature>
<dbReference type="AlphaFoldDB" id="A0A1B9GIY7"/>
<evidence type="ECO:0000256" key="2">
    <source>
        <dbReference type="ARBA" id="ARBA00022448"/>
    </source>
</evidence>
<evidence type="ECO:0000256" key="5">
    <source>
        <dbReference type="ARBA" id="ARBA00022989"/>
    </source>
</evidence>
<feature type="transmembrane region" description="Helical" evidence="7">
    <location>
        <begin position="475"/>
        <end position="494"/>
    </location>
</feature>
<dbReference type="PROSITE" id="PS00218">
    <property type="entry name" value="AMINO_ACID_PERMEASE_1"/>
    <property type="match status" value="1"/>
</dbReference>
<feature type="transmembrane region" description="Helical" evidence="7">
    <location>
        <begin position="306"/>
        <end position="332"/>
    </location>
</feature>
<feature type="transmembrane region" description="Helical" evidence="7">
    <location>
        <begin position="40"/>
        <end position="57"/>
    </location>
</feature>
<dbReference type="PANTHER" id="PTHR43341">
    <property type="entry name" value="AMINO ACID PERMEASE"/>
    <property type="match status" value="1"/>
</dbReference>
<keyword evidence="4" id="KW-0029">Amino-acid transport</keyword>
<evidence type="ECO:0000313" key="9">
    <source>
        <dbReference type="EMBL" id="OCF31054.1"/>
    </source>
</evidence>
<dbReference type="EMBL" id="KV700138">
    <property type="protein sequence ID" value="OCF31054.1"/>
    <property type="molecule type" value="Genomic_DNA"/>
</dbReference>
<sequence length="539" mass="58126">MSGFAEHDDTKEEAHIPTDIAVVSEADAEAGLQRGLRPRHVTMLSIGGVLGTGLFLYSGSALANGGPLGALLGFAIMGSMCWATMISVGEMVAFEPLPGGPITLAARYVDKSFSFTLGWFYWYTWTIFLPSELSALSVLINLWNDSVNNGVWIVIFLLTAISINMLGTRVYGETEFWLSTTKVLLITGLIICGVIISAGGVKGQEPIGFRYWRDPGPFVQYAGISGSLGRFLGFWTTLRQAAFAYIGSEIVAIAAGEAKNPRVSLPRAIRSVYLRIVLFYFGGVFVIGITVSSADERLLLSSGTALASPFVIAIQSAGIKVLPAIVNAGLILSGISAANSELFTSSRALHGLALRGSAPRFFARTMSNGVPVYAVATSGIFATLAFMSLGSTAGEAFGYLATLGSAGGLLMWWGMCFMHTRFTRGLKAQGISRSRLPYHHRLNSNSYAAIYALCWVTVVLFFSAWYVFLKGGWDTATFITSYLPIVLFPITYFCHKLWSKSKLVPLTEMDFSAVDNGDPVEESNVESKSGASRFWSIIA</sequence>
<keyword evidence="10" id="KW-1185">Reference proteome</keyword>
<protein>
    <recommendedName>
        <fullName evidence="8">Amino acid permease/ SLC12A domain-containing protein</fullName>
    </recommendedName>
</protein>
<feature type="transmembrane region" description="Helical" evidence="7">
    <location>
        <begin position="120"/>
        <end position="143"/>
    </location>
</feature>
<dbReference type="GO" id="GO:0016020">
    <property type="term" value="C:membrane"/>
    <property type="evidence" value="ECO:0007669"/>
    <property type="project" value="UniProtKB-SubCell"/>
</dbReference>
<evidence type="ECO:0000259" key="8">
    <source>
        <dbReference type="Pfam" id="PF00324"/>
    </source>
</evidence>
<evidence type="ECO:0000256" key="6">
    <source>
        <dbReference type="ARBA" id="ARBA00023136"/>
    </source>
</evidence>
<feature type="domain" description="Amino acid permease/ SLC12A" evidence="8">
    <location>
        <begin position="40"/>
        <end position="502"/>
    </location>
</feature>
<evidence type="ECO:0000256" key="1">
    <source>
        <dbReference type="ARBA" id="ARBA00004141"/>
    </source>
</evidence>
<dbReference type="OrthoDB" id="10062876at2759"/>
<reference evidence="9 10" key="1">
    <citation type="submission" date="2013-07" db="EMBL/GenBank/DDBJ databases">
        <title>The Genome Sequence of Cryptococcus heveanensis BCC8398.</title>
        <authorList>
            <consortium name="The Broad Institute Genome Sequencing Platform"/>
            <person name="Cuomo C."/>
            <person name="Litvintseva A."/>
            <person name="Chen Y."/>
            <person name="Heitman J."/>
            <person name="Sun S."/>
            <person name="Springer D."/>
            <person name="Dromer F."/>
            <person name="Young S.K."/>
            <person name="Zeng Q."/>
            <person name="Gargeya S."/>
            <person name="Fitzgerald M."/>
            <person name="Abouelleil A."/>
            <person name="Alvarado L."/>
            <person name="Berlin A.M."/>
            <person name="Chapman S.B."/>
            <person name="Dewar J."/>
            <person name="Goldberg J."/>
            <person name="Griggs A."/>
            <person name="Gujja S."/>
            <person name="Hansen M."/>
            <person name="Howarth C."/>
            <person name="Imamovic A."/>
            <person name="Larimer J."/>
            <person name="McCowan C."/>
            <person name="Murphy C."/>
            <person name="Pearson M."/>
            <person name="Priest M."/>
            <person name="Roberts A."/>
            <person name="Saif S."/>
            <person name="Shea T."/>
            <person name="Sykes S."/>
            <person name="Wortman J."/>
            <person name="Nusbaum C."/>
            <person name="Birren B."/>
        </authorList>
    </citation>
    <scope>NUCLEOTIDE SEQUENCE [LARGE SCALE GENOMIC DNA]</scope>
    <source>
        <strain evidence="9 10">BCC8398</strain>
    </source>
</reference>
<dbReference type="Pfam" id="PF00324">
    <property type="entry name" value="AA_permease"/>
    <property type="match status" value="1"/>
</dbReference>
<proteinExistence type="predicted"/>
<feature type="transmembrane region" description="Helical" evidence="7">
    <location>
        <begin position="272"/>
        <end position="294"/>
    </location>
</feature>
<keyword evidence="5 7" id="KW-1133">Transmembrane helix</keyword>
<dbReference type="PANTHER" id="PTHR43341:SF20">
    <property type="entry name" value="AAT FAMILY AMINO ACID TRANSPORTER"/>
    <property type="match status" value="1"/>
</dbReference>
<reference evidence="10" key="2">
    <citation type="submission" date="2013-12" db="EMBL/GenBank/DDBJ databases">
        <title>Evolution of pathogenesis and genome organization in the Tremellales.</title>
        <authorList>
            <person name="Cuomo C."/>
            <person name="Litvintseva A."/>
            <person name="Heitman J."/>
            <person name="Chen Y."/>
            <person name="Sun S."/>
            <person name="Springer D."/>
            <person name="Dromer F."/>
            <person name="Young S."/>
            <person name="Zeng Q."/>
            <person name="Chapman S."/>
            <person name="Gujja S."/>
            <person name="Saif S."/>
            <person name="Birren B."/>
        </authorList>
    </citation>
    <scope>NUCLEOTIDE SEQUENCE [LARGE SCALE GENOMIC DNA]</scope>
    <source>
        <strain evidence="10">BCC8398</strain>
    </source>
</reference>
<feature type="transmembrane region" description="Helical" evidence="7">
    <location>
        <begin position="396"/>
        <end position="417"/>
    </location>
</feature>
<dbReference type="GO" id="GO:0015171">
    <property type="term" value="F:amino acid transmembrane transporter activity"/>
    <property type="evidence" value="ECO:0007669"/>
    <property type="project" value="TreeGrafter"/>
</dbReference>
<feature type="transmembrane region" description="Helical" evidence="7">
    <location>
        <begin position="69"/>
        <end position="88"/>
    </location>
</feature>
<evidence type="ECO:0000256" key="4">
    <source>
        <dbReference type="ARBA" id="ARBA00022970"/>
    </source>
</evidence>
<dbReference type="InterPro" id="IPR004840">
    <property type="entry name" value="Amino_acid_permease_CS"/>
</dbReference>
<organism evidence="9 10">
    <name type="scientific">Kwoniella heveanensis BCC8398</name>
    <dbReference type="NCBI Taxonomy" id="1296120"/>
    <lineage>
        <taxon>Eukaryota</taxon>
        <taxon>Fungi</taxon>
        <taxon>Dikarya</taxon>
        <taxon>Basidiomycota</taxon>
        <taxon>Agaricomycotina</taxon>
        <taxon>Tremellomycetes</taxon>
        <taxon>Tremellales</taxon>
        <taxon>Cryptococcaceae</taxon>
        <taxon>Kwoniella</taxon>
    </lineage>
</organism>
<comment type="subcellular location">
    <subcellularLocation>
        <location evidence="1">Membrane</location>
        <topology evidence="1">Multi-pass membrane protein</topology>
    </subcellularLocation>
</comment>
<keyword evidence="3 7" id="KW-0812">Transmembrane</keyword>
<dbReference type="STRING" id="1296120.A0A1B9GIY7"/>
<keyword evidence="2" id="KW-0813">Transport</keyword>
<evidence type="ECO:0000256" key="7">
    <source>
        <dbReference type="SAM" id="Phobius"/>
    </source>
</evidence>
<feature type="transmembrane region" description="Helical" evidence="7">
    <location>
        <begin position="183"/>
        <end position="201"/>
    </location>
</feature>
<name>A0A1B9GIY7_9TREE</name>
<dbReference type="InterPro" id="IPR050524">
    <property type="entry name" value="APC_YAT"/>
</dbReference>
<gene>
    <name evidence="9" type="ORF">I316_07325</name>
</gene>
<evidence type="ECO:0000256" key="3">
    <source>
        <dbReference type="ARBA" id="ARBA00022692"/>
    </source>
</evidence>
<feature type="transmembrane region" description="Helical" evidence="7">
    <location>
        <begin position="150"/>
        <end position="171"/>
    </location>
</feature>
<dbReference type="FunFam" id="1.20.1740.10:FF:000006">
    <property type="entry name" value="General amino acid permease"/>
    <property type="match status" value="1"/>
</dbReference>
<dbReference type="InterPro" id="IPR004841">
    <property type="entry name" value="AA-permease/SLC12A_dom"/>
</dbReference>
<keyword evidence="6 7" id="KW-0472">Membrane</keyword>
<accession>A0A1B9GIY7</accession>
<dbReference type="Gene3D" id="1.20.1740.10">
    <property type="entry name" value="Amino acid/polyamine transporter I"/>
    <property type="match status" value="1"/>
</dbReference>
<feature type="transmembrane region" description="Helical" evidence="7">
    <location>
        <begin position="448"/>
        <end position="469"/>
    </location>
</feature>
<evidence type="ECO:0000313" key="10">
    <source>
        <dbReference type="Proteomes" id="UP000092666"/>
    </source>
</evidence>
<dbReference type="PIRSF" id="PIRSF006060">
    <property type="entry name" value="AA_transporter"/>
    <property type="match status" value="1"/>
</dbReference>
<dbReference type="Proteomes" id="UP000092666">
    <property type="component" value="Unassembled WGS sequence"/>
</dbReference>